<keyword evidence="2" id="KW-1185">Reference proteome</keyword>
<sequence length="70" mass="7664">MPASPAMHQFAPSCCTVNIAAPCVHRRFVWLLALSKEFGLFTYGGPREGFGRDAKALLLFLLLVLGQEKA</sequence>
<name>A0A5B7HWA7_PORTR</name>
<accession>A0A5B7HWA7</accession>
<comment type="caution">
    <text evidence="1">The sequence shown here is derived from an EMBL/GenBank/DDBJ whole genome shotgun (WGS) entry which is preliminary data.</text>
</comment>
<evidence type="ECO:0000313" key="2">
    <source>
        <dbReference type="Proteomes" id="UP000324222"/>
    </source>
</evidence>
<dbReference type="AlphaFoldDB" id="A0A5B7HWA7"/>
<organism evidence="1 2">
    <name type="scientific">Portunus trituberculatus</name>
    <name type="common">Swimming crab</name>
    <name type="synonym">Neptunus trituberculatus</name>
    <dbReference type="NCBI Taxonomy" id="210409"/>
    <lineage>
        <taxon>Eukaryota</taxon>
        <taxon>Metazoa</taxon>
        <taxon>Ecdysozoa</taxon>
        <taxon>Arthropoda</taxon>
        <taxon>Crustacea</taxon>
        <taxon>Multicrustacea</taxon>
        <taxon>Malacostraca</taxon>
        <taxon>Eumalacostraca</taxon>
        <taxon>Eucarida</taxon>
        <taxon>Decapoda</taxon>
        <taxon>Pleocyemata</taxon>
        <taxon>Brachyura</taxon>
        <taxon>Eubrachyura</taxon>
        <taxon>Portunoidea</taxon>
        <taxon>Portunidae</taxon>
        <taxon>Portuninae</taxon>
        <taxon>Portunus</taxon>
    </lineage>
</organism>
<protein>
    <submittedName>
        <fullName evidence="1">Uncharacterized protein</fullName>
    </submittedName>
</protein>
<gene>
    <name evidence="1" type="ORF">E2C01_068586</name>
</gene>
<proteinExistence type="predicted"/>
<dbReference type="EMBL" id="VSRR010038505">
    <property type="protein sequence ID" value="MPC74233.1"/>
    <property type="molecule type" value="Genomic_DNA"/>
</dbReference>
<dbReference type="Proteomes" id="UP000324222">
    <property type="component" value="Unassembled WGS sequence"/>
</dbReference>
<evidence type="ECO:0000313" key="1">
    <source>
        <dbReference type="EMBL" id="MPC74233.1"/>
    </source>
</evidence>
<reference evidence="1 2" key="1">
    <citation type="submission" date="2019-05" db="EMBL/GenBank/DDBJ databases">
        <title>Another draft genome of Portunus trituberculatus and its Hox gene families provides insights of decapod evolution.</title>
        <authorList>
            <person name="Jeong J.-H."/>
            <person name="Song I."/>
            <person name="Kim S."/>
            <person name="Choi T."/>
            <person name="Kim D."/>
            <person name="Ryu S."/>
            <person name="Kim W."/>
        </authorList>
    </citation>
    <scope>NUCLEOTIDE SEQUENCE [LARGE SCALE GENOMIC DNA]</scope>
    <source>
        <tissue evidence="1">Muscle</tissue>
    </source>
</reference>